<dbReference type="Pfam" id="PF01966">
    <property type="entry name" value="HD"/>
    <property type="match status" value="1"/>
</dbReference>
<dbReference type="SUPFAM" id="SSF109604">
    <property type="entry name" value="HD-domain/PDEase-like"/>
    <property type="match status" value="1"/>
</dbReference>
<keyword evidence="3" id="KW-1185">Reference proteome</keyword>
<dbReference type="InterPro" id="IPR003607">
    <property type="entry name" value="HD/PDEase_dom"/>
</dbReference>
<dbReference type="InterPro" id="IPR006675">
    <property type="entry name" value="HDIG_dom"/>
</dbReference>
<reference evidence="2 3" key="1">
    <citation type="submission" date="2023-06" db="EMBL/GenBank/DDBJ databases">
        <authorList>
            <person name="Yushchuk O."/>
            <person name="Binda E."/>
            <person name="Ruckert-Reed C."/>
            <person name="Fedorenko V."/>
            <person name="Kalinowski J."/>
            <person name="Marinelli F."/>
        </authorList>
    </citation>
    <scope>NUCLEOTIDE SEQUENCE [LARGE SCALE GENOMIC DNA]</scope>
    <source>
        <strain evidence="2 3">NRRL 3884</strain>
    </source>
</reference>
<organism evidence="2 3">
    <name type="scientific">Actinoplanes oblitus</name>
    <dbReference type="NCBI Taxonomy" id="3040509"/>
    <lineage>
        <taxon>Bacteria</taxon>
        <taxon>Bacillati</taxon>
        <taxon>Actinomycetota</taxon>
        <taxon>Actinomycetes</taxon>
        <taxon>Micromonosporales</taxon>
        <taxon>Micromonosporaceae</taxon>
        <taxon>Actinoplanes</taxon>
    </lineage>
</organism>
<feature type="domain" description="HD" evidence="1">
    <location>
        <begin position="59"/>
        <end position="161"/>
    </location>
</feature>
<dbReference type="CDD" id="cd00077">
    <property type="entry name" value="HDc"/>
    <property type="match status" value="1"/>
</dbReference>
<protein>
    <submittedName>
        <fullName evidence="2">HDIG domain-containing protein</fullName>
    </submittedName>
</protein>
<dbReference type="EMBL" id="CP126980">
    <property type="protein sequence ID" value="WIM98661.1"/>
    <property type="molecule type" value="Genomic_DNA"/>
</dbReference>
<proteinExistence type="predicted"/>
<dbReference type="NCBIfam" id="TIGR00277">
    <property type="entry name" value="HDIG"/>
    <property type="match status" value="1"/>
</dbReference>
<dbReference type="Proteomes" id="UP001240150">
    <property type="component" value="Chromosome"/>
</dbReference>
<name>A0ABY8WL86_9ACTN</name>
<evidence type="ECO:0000259" key="1">
    <source>
        <dbReference type="Pfam" id="PF01966"/>
    </source>
</evidence>
<accession>A0ABY8WL86</accession>
<evidence type="ECO:0000313" key="2">
    <source>
        <dbReference type="EMBL" id="WIM98661.1"/>
    </source>
</evidence>
<evidence type="ECO:0000313" key="3">
    <source>
        <dbReference type="Proteomes" id="UP001240150"/>
    </source>
</evidence>
<sequence>MTAPRLFRTPHQPFRPRVPLAPRSVALAVVPPVAPAGPLTVAARAVAESLIGDLGNRWLHTRGVAERAAELAGPLGVDADLLTAAAWLHDIGYAEPTVVTGFHPLDGADHLTRNGWPVRVAGLVAYHSGARFVAAARGLSDLLAAYPDERTVLADALTYADQTIGPSGLRVDPAARYAEVLLRHGPCSWNARVDPDRGPYLRAIAHRIEHLLALPVAA</sequence>
<dbReference type="RefSeq" id="WP_284920042.1">
    <property type="nucleotide sequence ID" value="NZ_CP126980.1"/>
</dbReference>
<dbReference type="Gene3D" id="1.10.3210.10">
    <property type="entry name" value="Hypothetical protein af1432"/>
    <property type="match status" value="1"/>
</dbReference>
<dbReference type="InterPro" id="IPR006674">
    <property type="entry name" value="HD_domain"/>
</dbReference>
<gene>
    <name evidence="2" type="ORF">ACTOB_002267</name>
</gene>